<keyword evidence="5 6" id="KW-0472">Membrane</keyword>
<evidence type="ECO:0000256" key="5">
    <source>
        <dbReference type="ARBA" id="ARBA00023136"/>
    </source>
</evidence>
<comment type="subcellular location">
    <subcellularLocation>
        <location evidence="1">Cell membrane</location>
        <topology evidence="1">Multi-pass membrane protein</topology>
    </subcellularLocation>
</comment>
<organism evidence="7 8">
    <name type="scientific">Thermoproteota archaeon</name>
    <dbReference type="NCBI Taxonomy" id="2056631"/>
    <lineage>
        <taxon>Archaea</taxon>
        <taxon>Thermoproteota</taxon>
    </lineage>
</organism>
<feature type="transmembrane region" description="Helical" evidence="6">
    <location>
        <begin position="151"/>
        <end position="168"/>
    </location>
</feature>
<dbReference type="GO" id="GO:0022857">
    <property type="term" value="F:transmembrane transporter activity"/>
    <property type="evidence" value="ECO:0007669"/>
    <property type="project" value="InterPro"/>
</dbReference>
<dbReference type="Proteomes" id="UP000315399">
    <property type="component" value="Unassembled WGS sequence"/>
</dbReference>
<dbReference type="PANTHER" id="PTHR43370:SF2">
    <property type="entry name" value="ABC TRANSPORTER PERMEASE PROTEIN"/>
    <property type="match status" value="1"/>
</dbReference>
<feature type="transmembrane region" description="Helical" evidence="6">
    <location>
        <begin position="249"/>
        <end position="272"/>
    </location>
</feature>
<feature type="transmembrane region" description="Helical" evidence="6">
    <location>
        <begin position="65"/>
        <end position="87"/>
    </location>
</feature>
<name>A0A523B9T4_9CREN</name>
<dbReference type="EMBL" id="QNVH01000058">
    <property type="protein sequence ID" value="TDA37695.1"/>
    <property type="molecule type" value="Genomic_DNA"/>
</dbReference>
<reference evidence="7 8" key="1">
    <citation type="journal article" date="2019" name="Nat. Microbiol.">
        <title>Expanding anaerobic alkane metabolism in the domain of Archaea.</title>
        <authorList>
            <person name="Wang Y."/>
            <person name="Wegener G."/>
            <person name="Hou J."/>
            <person name="Wang F."/>
            <person name="Xiao X."/>
        </authorList>
    </citation>
    <scope>NUCLEOTIDE SEQUENCE [LARGE SCALE GENOMIC DNA]</scope>
    <source>
        <strain evidence="7">WYZ-LMO10</strain>
    </source>
</reference>
<keyword evidence="3 6" id="KW-0812">Transmembrane</keyword>
<accession>A0A523B9T4</accession>
<evidence type="ECO:0000256" key="3">
    <source>
        <dbReference type="ARBA" id="ARBA00022692"/>
    </source>
</evidence>
<evidence type="ECO:0000256" key="2">
    <source>
        <dbReference type="ARBA" id="ARBA00022475"/>
    </source>
</evidence>
<feature type="transmembrane region" description="Helical" evidence="6">
    <location>
        <begin position="278"/>
        <end position="297"/>
    </location>
</feature>
<evidence type="ECO:0000256" key="4">
    <source>
        <dbReference type="ARBA" id="ARBA00022989"/>
    </source>
</evidence>
<dbReference type="AlphaFoldDB" id="A0A523B9T4"/>
<feature type="transmembrane region" description="Helical" evidence="6">
    <location>
        <begin position="6"/>
        <end position="26"/>
    </location>
</feature>
<evidence type="ECO:0000313" key="7">
    <source>
        <dbReference type="EMBL" id="TDA37695.1"/>
    </source>
</evidence>
<evidence type="ECO:0000313" key="8">
    <source>
        <dbReference type="Proteomes" id="UP000315399"/>
    </source>
</evidence>
<feature type="transmembrane region" description="Helical" evidence="6">
    <location>
        <begin position="226"/>
        <end position="242"/>
    </location>
</feature>
<feature type="transmembrane region" description="Helical" evidence="6">
    <location>
        <begin position="94"/>
        <end position="116"/>
    </location>
</feature>
<feature type="transmembrane region" description="Helical" evidence="6">
    <location>
        <begin position="38"/>
        <end position="59"/>
    </location>
</feature>
<protein>
    <submittedName>
        <fullName evidence="7">ABC transporter permease</fullName>
    </submittedName>
</protein>
<comment type="caution">
    <text evidence="7">The sequence shown here is derived from an EMBL/GenBank/DDBJ whole genome shotgun (WGS) entry which is preliminary data.</text>
</comment>
<dbReference type="PANTHER" id="PTHR43370">
    <property type="entry name" value="SUGAR ABC TRANSPORTER INTEGRAL MEMBRANE PROTEIN-RELATED"/>
    <property type="match status" value="1"/>
</dbReference>
<sequence length="314" mass="33408">MMEVEWALIIGFIAAGIRTSAPLMLASLGETIVERGGILNLGIEGAMLIGAFTGFMGAFLTGNLWVGLLMAILGGILTVLTFGILVVRINLDQVVSGLAINLLAAGLCLYFFRLAFSQGAFPYLSELIGPYPIPLLSQIPVIGEVLFNQTIFVYVGIVSVPITYYLIFKTSYGLKLRSVGEDPLVASYLGIEVSRIRYTALILEGIFVGMAGGLLCLSMFNVFDTRIVAARGFVAVSIVILGRWNPVGAFAGSLLFGFTEALSLWIGTFLIGPASASISQLLSLLPYLVTLIALLIGGRRVRGPAALGSPFSKE</sequence>
<dbReference type="Pfam" id="PF02653">
    <property type="entry name" value="BPD_transp_2"/>
    <property type="match status" value="1"/>
</dbReference>
<dbReference type="InterPro" id="IPR001851">
    <property type="entry name" value="ABC_transp_permease"/>
</dbReference>
<proteinExistence type="predicted"/>
<evidence type="ECO:0000256" key="6">
    <source>
        <dbReference type="SAM" id="Phobius"/>
    </source>
</evidence>
<evidence type="ECO:0000256" key="1">
    <source>
        <dbReference type="ARBA" id="ARBA00004651"/>
    </source>
</evidence>
<dbReference type="CDD" id="cd06580">
    <property type="entry name" value="TM_PBP1_transp_TpRbsC_like"/>
    <property type="match status" value="1"/>
</dbReference>
<gene>
    <name evidence="7" type="ORF">DSO08_05245</name>
</gene>
<keyword evidence="2" id="KW-1003">Cell membrane</keyword>
<keyword evidence="4 6" id="KW-1133">Transmembrane helix</keyword>
<feature type="transmembrane region" description="Helical" evidence="6">
    <location>
        <begin position="198"/>
        <end position="220"/>
    </location>
</feature>
<dbReference type="GO" id="GO:0005886">
    <property type="term" value="C:plasma membrane"/>
    <property type="evidence" value="ECO:0007669"/>
    <property type="project" value="UniProtKB-SubCell"/>
</dbReference>